<evidence type="ECO:0000256" key="18">
    <source>
        <dbReference type="ARBA" id="ARBA00032624"/>
    </source>
</evidence>
<comment type="similarity">
    <text evidence="5">In the C-terminal section; belongs to the NnrD/CARKD family.</text>
</comment>
<evidence type="ECO:0000313" key="23">
    <source>
        <dbReference type="EMBL" id="SVB15413.1"/>
    </source>
</evidence>
<dbReference type="PROSITE" id="PS01050">
    <property type="entry name" value="YJEF_C_2"/>
    <property type="match status" value="1"/>
</dbReference>
<evidence type="ECO:0000256" key="5">
    <source>
        <dbReference type="ARBA" id="ARBA00009524"/>
    </source>
</evidence>
<dbReference type="PIRSF" id="PIRSF017184">
    <property type="entry name" value="Nnr"/>
    <property type="match status" value="1"/>
</dbReference>
<dbReference type="SUPFAM" id="SSF64153">
    <property type="entry name" value="YjeF N-terminal domain-like"/>
    <property type="match status" value="1"/>
</dbReference>
<dbReference type="NCBIfam" id="TIGR00196">
    <property type="entry name" value="yjeF_cterm"/>
    <property type="match status" value="1"/>
</dbReference>
<keyword evidence="13" id="KW-0520">NAD</keyword>
<dbReference type="EMBL" id="UINC01030660">
    <property type="protein sequence ID" value="SVB15413.1"/>
    <property type="molecule type" value="Genomic_DNA"/>
</dbReference>
<dbReference type="InterPro" id="IPR004443">
    <property type="entry name" value="YjeF_N_dom"/>
</dbReference>
<dbReference type="PROSITE" id="PS51385">
    <property type="entry name" value="YJEF_N"/>
    <property type="match status" value="1"/>
</dbReference>
<comment type="catalytic activity">
    <reaction evidence="20">
        <text>(6S)-NADPHX + ADP = AMP + phosphate + NADPH + H(+)</text>
        <dbReference type="Rhea" id="RHEA:32235"/>
        <dbReference type="ChEBI" id="CHEBI:15378"/>
        <dbReference type="ChEBI" id="CHEBI:43474"/>
        <dbReference type="ChEBI" id="CHEBI:57783"/>
        <dbReference type="ChEBI" id="CHEBI:64076"/>
        <dbReference type="ChEBI" id="CHEBI:456215"/>
        <dbReference type="ChEBI" id="CHEBI:456216"/>
        <dbReference type="EC" id="4.2.1.136"/>
    </reaction>
</comment>
<proteinExistence type="inferred from homology"/>
<keyword evidence="9" id="KW-0547">Nucleotide-binding</keyword>
<dbReference type="HAMAP" id="MF_01965">
    <property type="entry name" value="NADHX_dehydratase"/>
    <property type="match status" value="1"/>
</dbReference>
<evidence type="ECO:0000256" key="15">
    <source>
        <dbReference type="ARBA" id="ARBA00023239"/>
    </source>
</evidence>
<evidence type="ECO:0000256" key="16">
    <source>
        <dbReference type="ARBA" id="ARBA00023268"/>
    </source>
</evidence>
<evidence type="ECO:0000256" key="11">
    <source>
        <dbReference type="ARBA" id="ARBA00022857"/>
    </source>
</evidence>
<feature type="domain" description="YjeF C-terminal" evidence="21">
    <location>
        <begin position="230"/>
        <end position="500"/>
    </location>
</feature>
<evidence type="ECO:0000256" key="13">
    <source>
        <dbReference type="ARBA" id="ARBA00023027"/>
    </source>
</evidence>
<dbReference type="Gene3D" id="3.40.50.10260">
    <property type="entry name" value="YjeF N-terminal domain"/>
    <property type="match status" value="1"/>
</dbReference>
<feature type="domain" description="YjeF N-terminal" evidence="22">
    <location>
        <begin position="18"/>
        <end position="220"/>
    </location>
</feature>
<dbReference type="EC" id="4.2.1.136" evidence="7"/>
<dbReference type="GO" id="GO:0046872">
    <property type="term" value="F:metal ion binding"/>
    <property type="evidence" value="ECO:0007669"/>
    <property type="project" value="UniProtKB-KW"/>
</dbReference>
<dbReference type="NCBIfam" id="TIGR00197">
    <property type="entry name" value="yjeF_nterm"/>
    <property type="match status" value="1"/>
</dbReference>
<evidence type="ECO:0000256" key="4">
    <source>
        <dbReference type="ARBA" id="ARBA00006001"/>
    </source>
</evidence>
<evidence type="ECO:0000256" key="12">
    <source>
        <dbReference type="ARBA" id="ARBA00022958"/>
    </source>
</evidence>
<evidence type="ECO:0000256" key="17">
    <source>
        <dbReference type="ARBA" id="ARBA00025153"/>
    </source>
</evidence>
<evidence type="ECO:0000256" key="6">
    <source>
        <dbReference type="ARBA" id="ARBA00012228"/>
    </source>
</evidence>
<dbReference type="InterPro" id="IPR036652">
    <property type="entry name" value="YjeF_N_dom_sf"/>
</dbReference>
<dbReference type="PANTHER" id="PTHR12592">
    <property type="entry name" value="ATP-DEPENDENT (S)-NAD(P)H-HYDRATE DEHYDRATASE FAMILY MEMBER"/>
    <property type="match status" value="1"/>
</dbReference>
<evidence type="ECO:0000259" key="21">
    <source>
        <dbReference type="PROSITE" id="PS51383"/>
    </source>
</evidence>
<comment type="catalytic activity">
    <reaction evidence="2">
        <text>(6R)-NADPHX = (6S)-NADPHX</text>
        <dbReference type="Rhea" id="RHEA:32227"/>
        <dbReference type="ChEBI" id="CHEBI:64076"/>
        <dbReference type="ChEBI" id="CHEBI:64077"/>
        <dbReference type="EC" id="5.1.99.6"/>
    </reaction>
</comment>
<dbReference type="GO" id="GO:0052856">
    <property type="term" value="F:NAD(P)HX epimerase activity"/>
    <property type="evidence" value="ECO:0007669"/>
    <property type="project" value="UniProtKB-EC"/>
</dbReference>
<evidence type="ECO:0000259" key="22">
    <source>
        <dbReference type="PROSITE" id="PS51385"/>
    </source>
</evidence>
<comment type="similarity">
    <text evidence="4">In the N-terminal section; belongs to the NnrE/AIBP family.</text>
</comment>
<keyword evidence="14" id="KW-0413">Isomerase</keyword>
<evidence type="ECO:0000256" key="9">
    <source>
        <dbReference type="ARBA" id="ARBA00022741"/>
    </source>
</evidence>
<dbReference type="InterPro" id="IPR029056">
    <property type="entry name" value="Ribokinase-like"/>
</dbReference>
<dbReference type="Pfam" id="PF01256">
    <property type="entry name" value="Carb_kinase"/>
    <property type="match status" value="1"/>
</dbReference>
<keyword evidence="16" id="KW-0511">Multifunctional enzyme</keyword>
<dbReference type="GO" id="GO:0005524">
    <property type="term" value="F:ATP binding"/>
    <property type="evidence" value="ECO:0007669"/>
    <property type="project" value="UniProtKB-KW"/>
</dbReference>
<keyword evidence="8" id="KW-0479">Metal-binding</keyword>
<keyword evidence="12" id="KW-0630">Potassium</keyword>
<comment type="cofactor">
    <cofactor evidence="3">
        <name>K(+)</name>
        <dbReference type="ChEBI" id="CHEBI:29103"/>
    </cofactor>
</comment>
<accession>A0A382BQR4</accession>
<evidence type="ECO:0000256" key="8">
    <source>
        <dbReference type="ARBA" id="ARBA00022723"/>
    </source>
</evidence>
<evidence type="ECO:0000256" key="7">
    <source>
        <dbReference type="ARBA" id="ARBA00013129"/>
    </source>
</evidence>
<evidence type="ECO:0000256" key="20">
    <source>
        <dbReference type="ARBA" id="ARBA00049209"/>
    </source>
</evidence>
<dbReference type="GO" id="GO:0052855">
    <property type="term" value="F:ADP-dependent NAD(P)H-hydrate dehydratase activity"/>
    <property type="evidence" value="ECO:0007669"/>
    <property type="project" value="UniProtKB-EC"/>
</dbReference>
<keyword evidence="11" id="KW-0521">NADP</keyword>
<evidence type="ECO:0000256" key="3">
    <source>
        <dbReference type="ARBA" id="ARBA00001958"/>
    </source>
</evidence>
<dbReference type="InterPro" id="IPR017953">
    <property type="entry name" value="Carbohydrate_kinase_pred_CS"/>
</dbReference>
<keyword evidence="15" id="KW-0456">Lyase</keyword>
<dbReference type="AlphaFoldDB" id="A0A382BQR4"/>
<dbReference type="CDD" id="cd01171">
    <property type="entry name" value="YXKO-related"/>
    <property type="match status" value="1"/>
</dbReference>
<dbReference type="PROSITE" id="PS01049">
    <property type="entry name" value="YJEF_C_1"/>
    <property type="match status" value="1"/>
</dbReference>
<organism evidence="23">
    <name type="scientific">marine metagenome</name>
    <dbReference type="NCBI Taxonomy" id="408172"/>
    <lineage>
        <taxon>unclassified sequences</taxon>
        <taxon>metagenomes</taxon>
        <taxon>ecological metagenomes</taxon>
    </lineage>
</organism>
<evidence type="ECO:0000256" key="19">
    <source>
        <dbReference type="ARBA" id="ARBA00048238"/>
    </source>
</evidence>
<evidence type="ECO:0000256" key="2">
    <source>
        <dbReference type="ARBA" id="ARBA00000909"/>
    </source>
</evidence>
<dbReference type="PANTHER" id="PTHR12592:SF0">
    <property type="entry name" value="ATP-DEPENDENT (S)-NAD(P)H-HYDRATE DEHYDRATASE"/>
    <property type="match status" value="1"/>
</dbReference>
<dbReference type="SUPFAM" id="SSF53613">
    <property type="entry name" value="Ribokinase-like"/>
    <property type="match status" value="1"/>
</dbReference>
<evidence type="ECO:0000256" key="10">
    <source>
        <dbReference type="ARBA" id="ARBA00022840"/>
    </source>
</evidence>
<comment type="function">
    <text evidence="17">Bifunctional enzyme that catalyzes the epimerization of the S- and R-forms of NAD(P)HX and the dehydration of the S-form of NAD(P)HX at the expense of ADP, which is converted to AMP. This allows the repair of both epimers of NAD(P)HX, a damaged form of NAD(P)H that is a result of enzymatic or heat-dependent hydration.</text>
</comment>
<dbReference type="Gene3D" id="3.40.1190.20">
    <property type="match status" value="1"/>
</dbReference>
<dbReference type="HAMAP" id="MF_01966">
    <property type="entry name" value="NADHX_epimerase"/>
    <property type="match status" value="1"/>
</dbReference>
<keyword evidence="10" id="KW-0067">ATP-binding</keyword>
<gene>
    <name evidence="23" type="ORF">METZ01_LOCUS168267</name>
</gene>
<dbReference type="InterPro" id="IPR000631">
    <property type="entry name" value="CARKD"/>
</dbReference>
<sequence>IIGAMSKLAGFAYTPQNVRELDRIAIHEVGIPGYELMSRAGHAAFIATVDRFPDARRWHVLCGAGNNAGDGYIIARLAQQSGCEVTVSALGDLTRLSGDAGRAYSEFLNSGGAAMPFEGSYPDDADLLVDAMLGTGLDRPLQDSYLAAVNMVSQASAPVVAVDIPSGLNGLNGEVMGAAVRAQLTVTFVGLKQGFFVGRGPDHVGDLVFDDLGVPFAAVREVSASLRVYRQQNLDRLLPVRERTAHKGDFGHVLVVGGNIGMAGAARMAGESALRAGAGLVTVATRPENAAAISGQCPELMCCSVENPRDLTDVLKRATVIALGPGLGRDMWAASLVRRLLRTPQPKVIDADALNNIARKKPKRRNDWILTPHPGEAARLLRTDTATIQRDRMTAAAELVRIYGGAVVLKGRNTLITSSDSDTTVIPAGNPGMASAGMGDVLTGIIAGVLAQTSGQKLISSAAAGAYLHACAADLAAETGERGIIATDLLTHLKPCLNNSG</sequence>
<protein>
    <recommendedName>
        <fullName evidence="18">Nicotinamide nucleotide repair protein</fullName>
        <ecNumber evidence="7">4.2.1.136</ecNumber>
        <ecNumber evidence="6">5.1.99.6</ecNumber>
    </recommendedName>
</protein>
<dbReference type="PROSITE" id="PS51383">
    <property type="entry name" value="YJEF_C_3"/>
    <property type="match status" value="1"/>
</dbReference>
<dbReference type="InterPro" id="IPR030677">
    <property type="entry name" value="Nnr"/>
</dbReference>
<evidence type="ECO:0000256" key="14">
    <source>
        <dbReference type="ARBA" id="ARBA00023235"/>
    </source>
</evidence>
<comment type="catalytic activity">
    <reaction evidence="1">
        <text>(6R)-NADHX = (6S)-NADHX</text>
        <dbReference type="Rhea" id="RHEA:32215"/>
        <dbReference type="ChEBI" id="CHEBI:64074"/>
        <dbReference type="ChEBI" id="CHEBI:64075"/>
        <dbReference type="EC" id="5.1.99.6"/>
    </reaction>
</comment>
<comment type="catalytic activity">
    <reaction evidence="19">
        <text>(6S)-NADHX + ADP = AMP + phosphate + NADH + H(+)</text>
        <dbReference type="Rhea" id="RHEA:32223"/>
        <dbReference type="ChEBI" id="CHEBI:15378"/>
        <dbReference type="ChEBI" id="CHEBI:43474"/>
        <dbReference type="ChEBI" id="CHEBI:57945"/>
        <dbReference type="ChEBI" id="CHEBI:64074"/>
        <dbReference type="ChEBI" id="CHEBI:456215"/>
        <dbReference type="ChEBI" id="CHEBI:456216"/>
        <dbReference type="EC" id="4.2.1.136"/>
    </reaction>
</comment>
<dbReference type="EC" id="5.1.99.6" evidence="6"/>
<dbReference type="Pfam" id="PF03853">
    <property type="entry name" value="YjeF_N"/>
    <property type="match status" value="1"/>
</dbReference>
<evidence type="ECO:0000256" key="1">
    <source>
        <dbReference type="ARBA" id="ARBA00000013"/>
    </source>
</evidence>
<dbReference type="GO" id="GO:0110051">
    <property type="term" value="P:metabolite repair"/>
    <property type="evidence" value="ECO:0007669"/>
    <property type="project" value="TreeGrafter"/>
</dbReference>
<feature type="non-terminal residue" evidence="23">
    <location>
        <position position="1"/>
    </location>
</feature>
<reference evidence="23" key="1">
    <citation type="submission" date="2018-05" db="EMBL/GenBank/DDBJ databases">
        <authorList>
            <person name="Lanie J.A."/>
            <person name="Ng W.-L."/>
            <person name="Kazmierczak K.M."/>
            <person name="Andrzejewski T.M."/>
            <person name="Davidsen T.M."/>
            <person name="Wayne K.J."/>
            <person name="Tettelin H."/>
            <person name="Glass J.I."/>
            <person name="Rusch D."/>
            <person name="Podicherti R."/>
            <person name="Tsui H.-C.T."/>
            <person name="Winkler M.E."/>
        </authorList>
    </citation>
    <scope>NUCLEOTIDE SEQUENCE</scope>
</reference>
<name>A0A382BQR4_9ZZZZ</name>